<dbReference type="OrthoDB" id="6015349at2759"/>
<dbReference type="PANTHER" id="PTHR47510:SF3">
    <property type="entry name" value="ENDO_EXONUCLEASE_PHOSPHATASE DOMAIN-CONTAINING PROTEIN"/>
    <property type="match status" value="1"/>
</dbReference>
<proteinExistence type="predicted"/>
<organism evidence="1 2">
    <name type="scientific">Paramuricea clavata</name>
    <name type="common">Red gorgonian</name>
    <name type="synonym">Violescent sea-whip</name>
    <dbReference type="NCBI Taxonomy" id="317549"/>
    <lineage>
        <taxon>Eukaryota</taxon>
        <taxon>Metazoa</taxon>
        <taxon>Cnidaria</taxon>
        <taxon>Anthozoa</taxon>
        <taxon>Octocorallia</taxon>
        <taxon>Malacalcyonacea</taxon>
        <taxon>Plexauridae</taxon>
        <taxon>Paramuricea</taxon>
    </lineage>
</organism>
<name>A0A7D9E029_PARCT</name>
<reference evidence="1" key="1">
    <citation type="submission" date="2020-04" db="EMBL/GenBank/DDBJ databases">
        <authorList>
            <person name="Alioto T."/>
            <person name="Alioto T."/>
            <person name="Gomez Garrido J."/>
        </authorList>
    </citation>
    <scope>NUCLEOTIDE SEQUENCE</scope>
    <source>
        <strain evidence="1">A484AB</strain>
    </source>
</reference>
<protein>
    <submittedName>
        <fullName evidence="1">Uncharacterized protein</fullName>
    </submittedName>
</protein>
<sequence length="244" mass="28029">MIPWDVINLQDSVDDRLAAFNALFLTCLDKHAPEKVIKLKYNPKPFINRELRSSIRNKSQICQIARATGTLENWNAFKSLKRRIKCAIRQAETDYFNKEILSNKNCRGAIWKTIRRAIPKSPSQQLTYIKDTVSLSNQFNVFFTSVGQQAATSSRKLAVEHGLQVSESVLPVRYPEDELFYFRPVTCEEINKVILSMPNNKAPGYDKVPVKVIKNCLPEISDTVTTLINLSFESSTFPREWKKR</sequence>
<accession>A0A7D9E029</accession>
<comment type="caution">
    <text evidence="1">The sequence shown here is derived from an EMBL/GenBank/DDBJ whole genome shotgun (WGS) entry which is preliminary data.</text>
</comment>
<dbReference type="EMBL" id="CACRXK020003349">
    <property type="protein sequence ID" value="CAB3998418.1"/>
    <property type="molecule type" value="Genomic_DNA"/>
</dbReference>
<dbReference type="Proteomes" id="UP001152795">
    <property type="component" value="Unassembled WGS sequence"/>
</dbReference>
<evidence type="ECO:0000313" key="1">
    <source>
        <dbReference type="EMBL" id="CAB3998418.1"/>
    </source>
</evidence>
<dbReference type="AlphaFoldDB" id="A0A7D9E029"/>
<dbReference type="PANTHER" id="PTHR47510">
    <property type="entry name" value="REVERSE TRANSCRIPTASE DOMAIN-CONTAINING PROTEIN"/>
    <property type="match status" value="1"/>
</dbReference>
<gene>
    <name evidence="1" type="ORF">PACLA_8A060043</name>
</gene>
<keyword evidence="2" id="KW-1185">Reference proteome</keyword>
<evidence type="ECO:0000313" key="2">
    <source>
        <dbReference type="Proteomes" id="UP001152795"/>
    </source>
</evidence>